<dbReference type="InterPro" id="IPR027417">
    <property type="entry name" value="P-loop_NTPase"/>
</dbReference>
<name>A0A381R0L5_9ZZZZ</name>
<evidence type="ECO:0000256" key="3">
    <source>
        <dbReference type="ARBA" id="ARBA00022475"/>
    </source>
</evidence>
<dbReference type="NCBIfam" id="TIGR01727">
    <property type="entry name" value="oligo_HPY"/>
    <property type="match status" value="1"/>
</dbReference>
<dbReference type="InterPro" id="IPR003439">
    <property type="entry name" value="ABC_transporter-like_ATP-bd"/>
</dbReference>
<keyword evidence="4" id="KW-0547">Nucleotide-binding</keyword>
<reference evidence="8" key="1">
    <citation type="submission" date="2018-05" db="EMBL/GenBank/DDBJ databases">
        <authorList>
            <person name="Lanie J.A."/>
            <person name="Ng W.-L."/>
            <person name="Kazmierczak K.M."/>
            <person name="Andrzejewski T.M."/>
            <person name="Davidsen T.M."/>
            <person name="Wayne K.J."/>
            <person name="Tettelin H."/>
            <person name="Glass J.I."/>
            <person name="Rusch D."/>
            <person name="Podicherti R."/>
            <person name="Tsui H.-C.T."/>
            <person name="Winkler M.E."/>
        </authorList>
    </citation>
    <scope>NUCLEOTIDE SEQUENCE</scope>
</reference>
<dbReference type="Pfam" id="PF08352">
    <property type="entry name" value="oligo_HPY"/>
    <property type="match status" value="1"/>
</dbReference>
<evidence type="ECO:0000313" key="8">
    <source>
        <dbReference type="EMBL" id="SUZ85242.1"/>
    </source>
</evidence>
<dbReference type="PROSITE" id="PS50893">
    <property type="entry name" value="ABC_TRANSPORTER_2"/>
    <property type="match status" value="1"/>
</dbReference>
<keyword evidence="3" id="KW-1003">Cell membrane</keyword>
<dbReference type="InterPro" id="IPR050388">
    <property type="entry name" value="ABC_Ni/Peptide_Import"/>
</dbReference>
<proteinExistence type="predicted"/>
<protein>
    <recommendedName>
        <fullName evidence="7">ABC transporter domain-containing protein</fullName>
    </recommendedName>
</protein>
<dbReference type="SUPFAM" id="SSF52540">
    <property type="entry name" value="P-loop containing nucleoside triphosphate hydrolases"/>
    <property type="match status" value="1"/>
</dbReference>
<dbReference type="PANTHER" id="PTHR43297:SF2">
    <property type="entry name" value="DIPEPTIDE TRANSPORT ATP-BINDING PROTEIN DPPD"/>
    <property type="match status" value="1"/>
</dbReference>
<dbReference type="EMBL" id="UINC01001627">
    <property type="protein sequence ID" value="SUZ85242.1"/>
    <property type="molecule type" value="Genomic_DNA"/>
</dbReference>
<dbReference type="AlphaFoldDB" id="A0A381R0L5"/>
<evidence type="ECO:0000256" key="5">
    <source>
        <dbReference type="ARBA" id="ARBA00022840"/>
    </source>
</evidence>
<dbReference type="SMART" id="SM00382">
    <property type="entry name" value="AAA"/>
    <property type="match status" value="1"/>
</dbReference>
<gene>
    <name evidence="8" type="ORF">METZ01_LOCUS38096</name>
</gene>
<dbReference type="GO" id="GO:0015833">
    <property type="term" value="P:peptide transport"/>
    <property type="evidence" value="ECO:0007669"/>
    <property type="project" value="InterPro"/>
</dbReference>
<dbReference type="InterPro" id="IPR013563">
    <property type="entry name" value="Oligopep_ABC_C"/>
</dbReference>
<evidence type="ECO:0000256" key="1">
    <source>
        <dbReference type="ARBA" id="ARBA00004202"/>
    </source>
</evidence>
<keyword evidence="5" id="KW-0067">ATP-binding</keyword>
<dbReference type="GO" id="GO:0016887">
    <property type="term" value="F:ATP hydrolysis activity"/>
    <property type="evidence" value="ECO:0007669"/>
    <property type="project" value="InterPro"/>
</dbReference>
<dbReference type="FunFam" id="3.40.50.300:FF:000016">
    <property type="entry name" value="Oligopeptide ABC transporter ATP-binding component"/>
    <property type="match status" value="1"/>
</dbReference>
<comment type="subcellular location">
    <subcellularLocation>
        <location evidence="1">Cell membrane</location>
        <topology evidence="1">Peripheral membrane protein</topology>
    </subcellularLocation>
</comment>
<sequence>MEGVVKAVDGVSYELNEGETLGLVGESGCGKSVSALSVMRLIPDPPGKIIDGEILLDGEDILKIDMEGMREVRGAKIAMVFQEPMTSLNPVLTVERQITETLQLHMGMSKLESQRESVNLLTRVGIPDPEIRIKQYPHQFSGGMRQRVMIAMALSCNPRLIIADEPTTALDVTIQAQILDLMKSLTTELGVALIVITHNLGVVARYADRVNIMYAGKVIERGEAHEIYSNPRHPYTVGLLRSVPRLDLPRRAKLDPIEGQPPDLINLPPGCAFRERCRWAIDKCATDTPELVETSDGHLSACFRADELGTTEIDFLNSPVVE</sequence>
<feature type="domain" description="ABC transporter" evidence="7">
    <location>
        <begin position="1"/>
        <end position="240"/>
    </location>
</feature>
<dbReference type="GO" id="GO:0005886">
    <property type="term" value="C:plasma membrane"/>
    <property type="evidence" value="ECO:0007669"/>
    <property type="project" value="UniProtKB-SubCell"/>
</dbReference>
<accession>A0A381R0L5</accession>
<keyword evidence="2" id="KW-0813">Transport</keyword>
<evidence type="ECO:0000256" key="2">
    <source>
        <dbReference type="ARBA" id="ARBA00022448"/>
    </source>
</evidence>
<keyword evidence="6" id="KW-0472">Membrane</keyword>
<evidence type="ECO:0000256" key="6">
    <source>
        <dbReference type="ARBA" id="ARBA00023136"/>
    </source>
</evidence>
<dbReference type="InterPro" id="IPR017871">
    <property type="entry name" value="ABC_transporter-like_CS"/>
</dbReference>
<dbReference type="Pfam" id="PF00005">
    <property type="entry name" value="ABC_tran"/>
    <property type="match status" value="1"/>
</dbReference>
<dbReference type="GO" id="GO:0005524">
    <property type="term" value="F:ATP binding"/>
    <property type="evidence" value="ECO:0007669"/>
    <property type="project" value="UniProtKB-KW"/>
</dbReference>
<dbReference type="CDD" id="cd03257">
    <property type="entry name" value="ABC_NikE_OppD_transporters"/>
    <property type="match status" value="1"/>
</dbReference>
<dbReference type="PROSITE" id="PS00211">
    <property type="entry name" value="ABC_TRANSPORTER_1"/>
    <property type="match status" value="1"/>
</dbReference>
<evidence type="ECO:0000256" key="4">
    <source>
        <dbReference type="ARBA" id="ARBA00022741"/>
    </source>
</evidence>
<evidence type="ECO:0000259" key="7">
    <source>
        <dbReference type="PROSITE" id="PS50893"/>
    </source>
</evidence>
<dbReference type="Gene3D" id="3.40.50.300">
    <property type="entry name" value="P-loop containing nucleotide triphosphate hydrolases"/>
    <property type="match status" value="1"/>
</dbReference>
<dbReference type="PANTHER" id="PTHR43297">
    <property type="entry name" value="OLIGOPEPTIDE TRANSPORT ATP-BINDING PROTEIN APPD"/>
    <property type="match status" value="1"/>
</dbReference>
<organism evidence="8">
    <name type="scientific">marine metagenome</name>
    <dbReference type="NCBI Taxonomy" id="408172"/>
    <lineage>
        <taxon>unclassified sequences</taxon>
        <taxon>metagenomes</taxon>
        <taxon>ecological metagenomes</taxon>
    </lineage>
</organism>
<dbReference type="InterPro" id="IPR003593">
    <property type="entry name" value="AAA+_ATPase"/>
</dbReference>